<dbReference type="Proteomes" id="UP000027730">
    <property type="component" value="Unassembled WGS sequence"/>
</dbReference>
<keyword evidence="1" id="KW-0732">Signal</keyword>
<evidence type="ECO:0000313" key="3">
    <source>
        <dbReference type="Proteomes" id="UP000027730"/>
    </source>
</evidence>
<accession>A0A074W4V7</accession>
<sequence length="151" mass="16234">MHLSLPLIIATVSLCTAAPVTITDSTLIEKRADLIEVTPFYSGEWMNLDEIERGVNQWCANQNGQVVPWGKSTNAQISGLTLHSGGPGILAAHYTNDDVRSGWTINEGECNDWMMQIASLSPRGRSDGTHTQGGHGKIGGYGSIWIDPNAA</sequence>
<evidence type="ECO:0008006" key="4">
    <source>
        <dbReference type="Google" id="ProtNLM"/>
    </source>
</evidence>
<dbReference type="HOGENOM" id="CLU_1731067_0_0_1"/>
<protein>
    <recommendedName>
        <fullName evidence="4">Ecp2 effector protein domain-containing protein</fullName>
    </recommendedName>
</protein>
<proteinExistence type="predicted"/>
<reference evidence="2 3" key="1">
    <citation type="journal article" date="2014" name="BMC Genomics">
        <title>Genome sequencing of four Aureobasidium pullulans varieties: biotechnological potential, stress tolerance, and description of new species.</title>
        <authorList>
            <person name="Gostin Ar C."/>
            <person name="Ohm R.A."/>
            <person name="Kogej T."/>
            <person name="Sonjak S."/>
            <person name="Turk M."/>
            <person name="Zajc J."/>
            <person name="Zalar P."/>
            <person name="Grube M."/>
            <person name="Sun H."/>
            <person name="Han J."/>
            <person name="Sharma A."/>
            <person name="Chiniquy J."/>
            <person name="Ngan C.Y."/>
            <person name="Lipzen A."/>
            <person name="Barry K."/>
            <person name="Grigoriev I.V."/>
            <person name="Gunde-Cimerman N."/>
        </authorList>
    </citation>
    <scope>NUCLEOTIDE SEQUENCE [LARGE SCALE GENOMIC DNA]</scope>
    <source>
        <strain evidence="2 3">CBS 147.97</strain>
    </source>
</reference>
<dbReference type="EMBL" id="KL584738">
    <property type="protein sequence ID" value="KEQ68135.1"/>
    <property type="molecule type" value="Genomic_DNA"/>
</dbReference>
<organism evidence="2 3">
    <name type="scientific">Aureobasidium namibiae CBS 147.97</name>
    <dbReference type="NCBI Taxonomy" id="1043004"/>
    <lineage>
        <taxon>Eukaryota</taxon>
        <taxon>Fungi</taxon>
        <taxon>Dikarya</taxon>
        <taxon>Ascomycota</taxon>
        <taxon>Pezizomycotina</taxon>
        <taxon>Dothideomycetes</taxon>
        <taxon>Dothideomycetidae</taxon>
        <taxon>Dothideales</taxon>
        <taxon>Saccotheciaceae</taxon>
        <taxon>Aureobasidium</taxon>
    </lineage>
</organism>
<feature type="signal peptide" evidence="1">
    <location>
        <begin position="1"/>
        <end position="17"/>
    </location>
</feature>
<gene>
    <name evidence="2" type="ORF">M436DRAFT_86662</name>
</gene>
<name>A0A074W4V7_9PEZI</name>
<feature type="chain" id="PRO_5001702123" description="Ecp2 effector protein domain-containing protein" evidence="1">
    <location>
        <begin position="18"/>
        <end position="151"/>
    </location>
</feature>
<keyword evidence="3" id="KW-1185">Reference proteome</keyword>
<dbReference type="RefSeq" id="XP_013422319.1">
    <property type="nucleotide sequence ID" value="XM_013566865.1"/>
</dbReference>
<evidence type="ECO:0000313" key="2">
    <source>
        <dbReference type="EMBL" id="KEQ68135.1"/>
    </source>
</evidence>
<dbReference type="AlphaFoldDB" id="A0A074W4V7"/>
<dbReference type="GeneID" id="25417780"/>
<evidence type="ECO:0000256" key="1">
    <source>
        <dbReference type="SAM" id="SignalP"/>
    </source>
</evidence>